<dbReference type="EMBL" id="JALJOQ010000098">
    <property type="protein sequence ID" value="KAK9798503.1"/>
    <property type="molecule type" value="Genomic_DNA"/>
</dbReference>
<reference evidence="2 3" key="1">
    <citation type="journal article" date="2024" name="Nat. Commun.">
        <title>Phylogenomics reveals the evolutionary origins of lichenization in chlorophyte algae.</title>
        <authorList>
            <person name="Puginier C."/>
            <person name="Libourel C."/>
            <person name="Otte J."/>
            <person name="Skaloud P."/>
            <person name="Haon M."/>
            <person name="Grisel S."/>
            <person name="Petersen M."/>
            <person name="Berrin J.G."/>
            <person name="Delaux P.M."/>
            <person name="Dal Grande F."/>
            <person name="Keller J."/>
        </authorList>
    </citation>
    <scope>NUCLEOTIDE SEQUENCE [LARGE SCALE GENOMIC DNA]</scope>
    <source>
        <strain evidence="2 3">SAG 2036</strain>
    </source>
</reference>
<accession>A0AAW1NTE5</accession>
<sequence>MVLETRLAKRRRYEEGAKQSWDSLPTGPLMRIFELAQALPGGCSVVRTARGVNRDWRQMAVELLLDDTASSRRPPPPPTSETVRQSRADAFAADCLRNFPNDGDRRGFNNQLPLPPGFLANIKIEGAPSAQPEKMTAFAHQAPS</sequence>
<dbReference type="Proteomes" id="UP001465755">
    <property type="component" value="Unassembled WGS sequence"/>
</dbReference>
<dbReference type="AlphaFoldDB" id="A0AAW1NTE5"/>
<keyword evidence="3" id="KW-1185">Reference proteome</keyword>
<comment type="caution">
    <text evidence="2">The sequence shown here is derived from an EMBL/GenBank/DDBJ whole genome shotgun (WGS) entry which is preliminary data.</text>
</comment>
<evidence type="ECO:0000313" key="2">
    <source>
        <dbReference type="EMBL" id="KAK9798503.1"/>
    </source>
</evidence>
<evidence type="ECO:0000256" key="1">
    <source>
        <dbReference type="SAM" id="MobiDB-lite"/>
    </source>
</evidence>
<feature type="region of interest" description="Disordered" evidence="1">
    <location>
        <begin position="66"/>
        <end position="87"/>
    </location>
</feature>
<organism evidence="2 3">
    <name type="scientific">Symbiochloris irregularis</name>
    <dbReference type="NCBI Taxonomy" id="706552"/>
    <lineage>
        <taxon>Eukaryota</taxon>
        <taxon>Viridiplantae</taxon>
        <taxon>Chlorophyta</taxon>
        <taxon>core chlorophytes</taxon>
        <taxon>Trebouxiophyceae</taxon>
        <taxon>Trebouxiales</taxon>
        <taxon>Trebouxiaceae</taxon>
        <taxon>Symbiochloris</taxon>
    </lineage>
</organism>
<gene>
    <name evidence="2" type="ORF">WJX73_004233</name>
</gene>
<proteinExistence type="predicted"/>
<evidence type="ECO:0000313" key="3">
    <source>
        <dbReference type="Proteomes" id="UP001465755"/>
    </source>
</evidence>
<name>A0AAW1NTE5_9CHLO</name>
<protein>
    <recommendedName>
        <fullName evidence="4">F-box domain-containing protein</fullName>
    </recommendedName>
</protein>
<evidence type="ECO:0008006" key="4">
    <source>
        <dbReference type="Google" id="ProtNLM"/>
    </source>
</evidence>